<organism evidence="1 2">
    <name type="scientific">Arthrobacter gandavensis</name>
    <dbReference type="NCBI Taxonomy" id="169960"/>
    <lineage>
        <taxon>Bacteria</taxon>
        <taxon>Bacillati</taxon>
        <taxon>Actinomycetota</taxon>
        <taxon>Actinomycetes</taxon>
        <taxon>Micrococcales</taxon>
        <taxon>Micrococcaceae</taxon>
        <taxon>Arthrobacter</taxon>
    </lineage>
</organism>
<evidence type="ECO:0000313" key="2">
    <source>
        <dbReference type="Proteomes" id="UP001500784"/>
    </source>
</evidence>
<name>A0ABP5A6I7_9MICC</name>
<sequence length="135" mass="14010">MIVVLAILGGFVLGIGTTPISAPDESAGETGPVAMATIASMGSSGLTDDPATAVYEPFIACSADYPNGPGAALDRSNLIGPENSVMVSPEQMRAMGLPESEVTAQAHAWNDLSPEMREEQLCRAAQQDDVTDESR</sequence>
<dbReference type="EMBL" id="BAAALV010000001">
    <property type="protein sequence ID" value="GAA1903040.1"/>
    <property type="molecule type" value="Genomic_DNA"/>
</dbReference>
<gene>
    <name evidence="1" type="ORF">GCM10009688_03710</name>
</gene>
<keyword evidence="2" id="KW-1185">Reference proteome</keyword>
<comment type="caution">
    <text evidence="1">The sequence shown here is derived from an EMBL/GenBank/DDBJ whole genome shotgun (WGS) entry which is preliminary data.</text>
</comment>
<accession>A0ABP5A6I7</accession>
<protein>
    <submittedName>
        <fullName evidence="1">Uncharacterized protein</fullName>
    </submittedName>
</protein>
<dbReference type="Proteomes" id="UP001500784">
    <property type="component" value="Unassembled WGS sequence"/>
</dbReference>
<reference evidence="2" key="1">
    <citation type="journal article" date="2019" name="Int. J. Syst. Evol. Microbiol.">
        <title>The Global Catalogue of Microorganisms (GCM) 10K type strain sequencing project: providing services to taxonomists for standard genome sequencing and annotation.</title>
        <authorList>
            <consortium name="The Broad Institute Genomics Platform"/>
            <consortium name="The Broad Institute Genome Sequencing Center for Infectious Disease"/>
            <person name="Wu L."/>
            <person name="Ma J."/>
        </authorList>
    </citation>
    <scope>NUCLEOTIDE SEQUENCE [LARGE SCALE GENOMIC DNA]</scope>
    <source>
        <strain evidence="2">JCM 13316</strain>
    </source>
</reference>
<proteinExistence type="predicted"/>
<evidence type="ECO:0000313" key="1">
    <source>
        <dbReference type="EMBL" id="GAA1903040.1"/>
    </source>
</evidence>